<evidence type="ECO:0000313" key="12">
    <source>
        <dbReference type="Proteomes" id="UP001497457"/>
    </source>
</evidence>
<evidence type="ECO:0000259" key="10">
    <source>
        <dbReference type="Pfam" id="PF03725"/>
    </source>
</evidence>
<dbReference type="GO" id="GO:0005634">
    <property type="term" value="C:nucleus"/>
    <property type="evidence" value="ECO:0007669"/>
    <property type="project" value="UniProtKB-SubCell"/>
</dbReference>
<comment type="similarity">
    <text evidence="3">Belongs to the RNase PH family.</text>
</comment>
<dbReference type="InterPro" id="IPR015847">
    <property type="entry name" value="ExoRNase_PH_dom2"/>
</dbReference>
<dbReference type="InterPro" id="IPR033100">
    <property type="entry name" value="Rrp45"/>
</dbReference>
<keyword evidence="4" id="KW-0963">Cytoplasm</keyword>
<dbReference type="PANTHER" id="PTHR11097">
    <property type="entry name" value="EXOSOME COMPLEX EXONUCLEASE RIBOSOMAL RNA PROCESSING PROTEIN"/>
    <property type="match status" value="1"/>
</dbReference>
<evidence type="ECO:0000256" key="8">
    <source>
        <dbReference type="SAM" id="MobiDB-lite"/>
    </source>
</evidence>
<dbReference type="AlphaFoldDB" id="A0ABC9EJQ5"/>
<evidence type="ECO:0000256" key="5">
    <source>
        <dbReference type="ARBA" id="ARBA00022884"/>
    </source>
</evidence>
<dbReference type="InterPro" id="IPR020568">
    <property type="entry name" value="Ribosomal_Su5_D2-typ_SF"/>
</dbReference>
<dbReference type="GO" id="GO:0003723">
    <property type="term" value="F:RNA binding"/>
    <property type="evidence" value="ECO:0007669"/>
    <property type="project" value="UniProtKB-KW"/>
</dbReference>
<keyword evidence="5" id="KW-0694">RNA-binding</keyword>
<keyword evidence="12" id="KW-1185">Reference proteome</keyword>
<keyword evidence="6" id="KW-0539">Nucleus</keyword>
<organism evidence="11 12">
    <name type="scientific">Urochloa decumbens</name>
    <dbReference type="NCBI Taxonomy" id="240449"/>
    <lineage>
        <taxon>Eukaryota</taxon>
        <taxon>Viridiplantae</taxon>
        <taxon>Streptophyta</taxon>
        <taxon>Embryophyta</taxon>
        <taxon>Tracheophyta</taxon>
        <taxon>Spermatophyta</taxon>
        <taxon>Magnoliopsida</taxon>
        <taxon>Liliopsida</taxon>
        <taxon>Poales</taxon>
        <taxon>Poaceae</taxon>
        <taxon>PACMAD clade</taxon>
        <taxon>Panicoideae</taxon>
        <taxon>Panicodae</taxon>
        <taxon>Paniceae</taxon>
        <taxon>Melinidinae</taxon>
        <taxon>Urochloa</taxon>
    </lineage>
</organism>
<dbReference type="SUPFAM" id="SSF54211">
    <property type="entry name" value="Ribosomal protein S5 domain 2-like"/>
    <property type="match status" value="1"/>
</dbReference>
<dbReference type="InterPro" id="IPR036345">
    <property type="entry name" value="ExoRNase_PH_dom2_sf"/>
</dbReference>
<evidence type="ECO:0000256" key="3">
    <source>
        <dbReference type="ARBA" id="ARBA00006678"/>
    </source>
</evidence>
<evidence type="ECO:0000256" key="7">
    <source>
        <dbReference type="ARBA" id="ARBA00079975"/>
    </source>
</evidence>
<dbReference type="Gene3D" id="3.30.230.70">
    <property type="entry name" value="GHMP Kinase, N-terminal domain"/>
    <property type="match status" value="1"/>
</dbReference>
<dbReference type="PANTHER" id="PTHR11097:SF14">
    <property type="entry name" value="EXOSOME COMPLEX COMPONENT RRP45"/>
    <property type="match status" value="1"/>
</dbReference>
<dbReference type="SUPFAM" id="SSF55666">
    <property type="entry name" value="Ribonuclease PH domain 2-like"/>
    <property type="match status" value="1"/>
</dbReference>
<feature type="domain" description="Exoribonuclease phosphorolytic" evidence="10">
    <location>
        <begin position="194"/>
        <end position="260"/>
    </location>
</feature>
<feature type="domain" description="Exoribonuclease phosphorolytic" evidence="9">
    <location>
        <begin position="33"/>
        <end position="165"/>
    </location>
</feature>
<evidence type="ECO:0000313" key="11">
    <source>
        <dbReference type="EMBL" id="CAL5057802.1"/>
    </source>
</evidence>
<comment type="subcellular location">
    <subcellularLocation>
        <location evidence="2">Cytoplasm</location>
    </subcellularLocation>
    <subcellularLocation>
        <location evidence="1">Nucleus</location>
    </subcellularLocation>
</comment>
<evidence type="ECO:0000256" key="4">
    <source>
        <dbReference type="ARBA" id="ARBA00022490"/>
    </source>
</evidence>
<accession>A0ABC9EJQ5</accession>
<evidence type="ECO:0000256" key="1">
    <source>
        <dbReference type="ARBA" id="ARBA00004123"/>
    </source>
</evidence>
<dbReference type="Proteomes" id="UP001497457">
    <property type="component" value="Chromosome 4rd"/>
</dbReference>
<dbReference type="InterPro" id="IPR027408">
    <property type="entry name" value="PNPase/RNase_PH_dom_sf"/>
</dbReference>
<feature type="region of interest" description="Disordered" evidence="8">
    <location>
        <begin position="299"/>
        <end position="396"/>
    </location>
</feature>
<dbReference type="InterPro" id="IPR050590">
    <property type="entry name" value="Exosome_comp_Rrp42_subfam"/>
</dbReference>
<gene>
    <name evidence="11" type="ORF">URODEC1_LOCUS95858</name>
</gene>
<sequence length="396" mass="43126">MEHLRWRPTVNERDFIESALEADLRVDGRHSFDFRTIKITFGREDGSSEVQLGDTHVLGYVTAQLMQPYRDRPNEGTLAIFTEFSPMADPAFEPGRPGESAIELGRVIDRGLRESRAVDMESLCVVAGKHVWSVRVDLHILDNGGNLIDAANIAALAALSTFRRPECTVGGDDGQQVIVHDPEVRDPIPLTIHHMPIAVTFAYFGEGNIVVVDPTYKEEAVMGGRMTATINSNGDICSIQKAGGEGVMSSVVMQCLRIASVKAADITSKIKKAVDSYTTEKALKKVKRLPTSLPQKINVTDVTMEDKGDGELETQTVKTPSDVQEKSKDPATTGKASSHDDAQPMLTESSNAEVKSTSSLGAAGESEEAQEIGSPKSLKDAIKPKHKRRKKKSDRS</sequence>
<dbReference type="GO" id="GO:0005737">
    <property type="term" value="C:cytoplasm"/>
    <property type="evidence" value="ECO:0007669"/>
    <property type="project" value="UniProtKB-SubCell"/>
</dbReference>
<evidence type="ECO:0000256" key="6">
    <source>
        <dbReference type="ARBA" id="ARBA00023242"/>
    </source>
</evidence>
<proteinExistence type="inferred from homology"/>
<dbReference type="Pfam" id="PF03725">
    <property type="entry name" value="RNase_PH_C"/>
    <property type="match status" value="1"/>
</dbReference>
<feature type="compositionally biased region" description="Polar residues" evidence="8">
    <location>
        <begin position="346"/>
        <end position="360"/>
    </location>
</feature>
<feature type="compositionally biased region" description="Polar residues" evidence="8">
    <location>
        <begin position="313"/>
        <end position="322"/>
    </location>
</feature>
<dbReference type="EMBL" id="OZ075114">
    <property type="protein sequence ID" value="CAL5057802.1"/>
    <property type="molecule type" value="Genomic_DNA"/>
</dbReference>
<evidence type="ECO:0000259" key="9">
    <source>
        <dbReference type="Pfam" id="PF01138"/>
    </source>
</evidence>
<protein>
    <recommendedName>
        <fullName evidence="7">Protein ECERIFERUM 7</fullName>
    </recommendedName>
</protein>
<dbReference type="FunFam" id="3.30.230.70:FF:000007">
    <property type="entry name" value="Exosome complex component RRP45B"/>
    <property type="match status" value="1"/>
</dbReference>
<dbReference type="Pfam" id="PF01138">
    <property type="entry name" value="RNase_PH"/>
    <property type="match status" value="1"/>
</dbReference>
<name>A0ABC9EJQ5_9POAL</name>
<reference evidence="11" key="1">
    <citation type="submission" date="2024-10" db="EMBL/GenBank/DDBJ databases">
        <authorList>
            <person name="Ryan C."/>
        </authorList>
    </citation>
    <scope>NUCLEOTIDE SEQUENCE [LARGE SCALE GENOMIC DNA]</scope>
</reference>
<evidence type="ECO:0000256" key="2">
    <source>
        <dbReference type="ARBA" id="ARBA00004496"/>
    </source>
</evidence>
<dbReference type="CDD" id="cd11368">
    <property type="entry name" value="RNase_PH_RRP45"/>
    <property type="match status" value="1"/>
</dbReference>
<dbReference type="InterPro" id="IPR001247">
    <property type="entry name" value="ExoRNase_PH_dom1"/>
</dbReference>
<feature type="compositionally biased region" description="Basic residues" evidence="8">
    <location>
        <begin position="384"/>
        <end position="396"/>
    </location>
</feature>